<dbReference type="Proteomes" id="UP001589609">
    <property type="component" value="Unassembled WGS sequence"/>
</dbReference>
<feature type="transmembrane region" description="Helical" evidence="1">
    <location>
        <begin position="196"/>
        <end position="214"/>
    </location>
</feature>
<evidence type="ECO:0000313" key="2">
    <source>
        <dbReference type="EMBL" id="MFB9761294.1"/>
    </source>
</evidence>
<feature type="transmembrane region" description="Helical" evidence="1">
    <location>
        <begin position="21"/>
        <end position="41"/>
    </location>
</feature>
<dbReference type="RefSeq" id="WP_379951483.1">
    <property type="nucleotide sequence ID" value="NZ_JBHMAF010000189.1"/>
</dbReference>
<accession>A0ABV5WKZ1</accession>
<protein>
    <submittedName>
        <fullName evidence="2">DUF624 domain-containing protein</fullName>
    </submittedName>
</protein>
<feature type="transmembrane region" description="Helical" evidence="1">
    <location>
        <begin position="101"/>
        <end position="121"/>
    </location>
</feature>
<keyword evidence="1" id="KW-0812">Transmembrane</keyword>
<organism evidence="2 3">
    <name type="scientific">Ectobacillus funiculus</name>
    <dbReference type="NCBI Taxonomy" id="137993"/>
    <lineage>
        <taxon>Bacteria</taxon>
        <taxon>Bacillati</taxon>
        <taxon>Bacillota</taxon>
        <taxon>Bacilli</taxon>
        <taxon>Bacillales</taxon>
        <taxon>Bacillaceae</taxon>
        <taxon>Ectobacillus</taxon>
    </lineage>
</organism>
<feature type="transmembrane region" description="Helical" evidence="1">
    <location>
        <begin position="162"/>
        <end position="190"/>
    </location>
</feature>
<keyword evidence="1" id="KW-1133">Transmembrane helix</keyword>
<keyword evidence="1" id="KW-0472">Membrane</keyword>
<keyword evidence="3" id="KW-1185">Reference proteome</keyword>
<sequence>MNWFTFSDHLTKRLYIILKLTGIWWLFNVPYAFLGMNLLAAPDVGSVHTIFIIGMVLLPFVAIPATVATLAIARRHMKDDDAFPFLQVFWKSYKREYRKSMILGCLNAMMAVVFYLALQYYAGMSLLLMIVFYTLLIVTPFFFLFVYSFLVDQELPLQAYLVNTIFLLLMHPLNAILVILTLMITTYILWAAFPPLLIFIFPGLAVLIVTYFYQKSMGAEIKKRQPVHNLNANH</sequence>
<dbReference type="Pfam" id="PF04854">
    <property type="entry name" value="DUF624"/>
    <property type="match status" value="1"/>
</dbReference>
<name>A0ABV5WKZ1_9BACI</name>
<reference evidence="2 3" key="1">
    <citation type="submission" date="2024-09" db="EMBL/GenBank/DDBJ databases">
        <authorList>
            <person name="Sun Q."/>
            <person name="Mori K."/>
        </authorList>
    </citation>
    <scope>NUCLEOTIDE SEQUENCE [LARGE SCALE GENOMIC DNA]</scope>
    <source>
        <strain evidence="2 3">JCM 11201</strain>
    </source>
</reference>
<comment type="caution">
    <text evidence="2">The sequence shown here is derived from an EMBL/GenBank/DDBJ whole genome shotgun (WGS) entry which is preliminary data.</text>
</comment>
<feature type="transmembrane region" description="Helical" evidence="1">
    <location>
        <begin position="127"/>
        <end position="150"/>
    </location>
</feature>
<feature type="transmembrane region" description="Helical" evidence="1">
    <location>
        <begin position="47"/>
        <end position="73"/>
    </location>
</feature>
<dbReference type="EMBL" id="JBHMAF010000189">
    <property type="protein sequence ID" value="MFB9761294.1"/>
    <property type="molecule type" value="Genomic_DNA"/>
</dbReference>
<evidence type="ECO:0000313" key="3">
    <source>
        <dbReference type="Proteomes" id="UP001589609"/>
    </source>
</evidence>
<dbReference type="InterPro" id="IPR006938">
    <property type="entry name" value="DUF624"/>
</dbReference>
<gene>
    <name evidence="2" type="ORF">ACFFMS_23885</name>
</gene>
<evidence type="ECO:0000256" key="1">
    <source>
        <dbReference type="SAM" id="Phobius"/>
    </source>
</evidence>
<proteinExistence type="predicted"/>